<gene>
    <name evidence="2" type="ORF">BN2614_LOCUS1</name>
</gene>
<comment type="caution">
    <text evidence="2">The sequence shown here is derived from an EMBL/GenBank/DDBJ whole genome shotgun (WGS) entry which is preliminary data.</text>
</comment>
<evidence type="ECO:0000313" key="3">
    <source>
        <dbReference type="Proteomes" id="UP000269945"/>
    </source>
</evidence>
<dbReference type="EMBL" id="CYRY02045400">
    <property type="protein sequence ID" value="VCX40802.1"/>
    <property type="molecule type" value="Genomic_DNA"/>
</dbReference>
<proteinExistence type="predicted"/>
<name>A0A9X9MB08_GULGU</name>
<protein>
    <submittedName>
        <fullName evidence="2">Uncharacterized protein</fullName>
    </submittedName>
</protein>
<dbReference type="AlphaFoldDB" id="A0A9X9MB08"/>
<sequence length="56" mass="5751">MAAAQTPPLSGRERQRPQLEAISREARPKSSQLAPRRGCTRAGAGGHAGAMEAGPG</sequence>
<feature type="compositionally biased region" description="Basic and acidic residues" evidence="1">
    <location>
        <begin position="11"/>
        <end position="28"/>
    </location>
</feature>
<evidence type="ECO:0000256" key="1">
    <source>
        <dbReference type="SAM" id="MobiDB-lite"/>
    </source>
</evidence>
<keyword evidence="3" id="KW-1185">Reference proteome</keyword>
<accession>A0A9X9MB08</accession>
<organism evidence="2 3">
    <name type="scientific">Gulo gulo</name>
    <name type="common">Wolverine</name>
    <name type="synonym">Gluton</name>
    <dbReference type="NCBI Taxonomy" id="48420"/>
    <lineage>
        <taxon>Eukaryota</taxon>
        <taxon>Metazoa</taxon>
        <taxon>Chordata</taxon>
        <taxon>Craniata</taxon>
        <taxon>Vertebrata</taxon>
        <taxon>Euteleostomi</taxon>
        <taxon>Mammalia</taxon>
        <taxon>Eutheria</taxon>
        <taxon>Laurasiatheria</taxon>
        <taxon>Carnivora</taxon>
        <taxon>Caniformia</taxon>
        <taxon>Musteloidea</taxon>
        <taxon>Mustelidae</taxon>
        <taxon>Guloninae</taxon>
        <taxon>Gulo</taxon>
    </lineage>
</organism>
<evidence type="ECO:0000313" key="2">
    <source>
        <dbReference type="EMBL" id="VCX40802.1"/>
    </source>
</evidence>
<reference evidence="2 3" key="1">
    <citation type="submission" date="2018-10" db="EMBL/GenBank/DDBJ databases">
        <authorList>
            <person name="Ekblom R."/>
            <person name="Jareborg N."/>
        </authorList>
    </citation>
    <scope>NUCLEOTIDE SEQUENCE [LARGE SCALE GENOMIC DNA]</scope>
    <source>
        <tissue evidence="2">Muscle</tissue>
    </source>
</reference>
<feature type="region of interest" description="Disordered" evidence="1">
    <location>
        <begin position="1"/>
        <end position="56"/>
    </location>
</feature>
<dbReference type="Proteomes" id="UP000269945">
    <property type="component" value="Unassembled WGS sequence"/>
</dbReference>